<feature type="transmembrane region" description="Helical" evidence="6">
    <location>
        <begin position="6"/>
        <end position="30"/>
    </location>
</feature>
<keyword evidence="2" id="KW-1003">Cell membrane</keyword>
<gene>
    <name evidence="8" type="ORF">EDD42_2112</name>
</gene>
<evidence type="ECO:0000259" key="7">
    <source>
        <dbReference type="Pfam" id="PF12823"/>
    </source>
</evidence>
<organism evidence="8 9">
    <name type="scientific">Plantibacter flavus</name>
    <dbReference type="NCBI Taxonomy" id="150123"/>
    <lineage>
        <taxon>Bacteria</taxon>
        <taxon>Bacillati</taxon>
        <taxon>Actinomycetota</taxon>
        <taxon>Actinomycetes</taxon>
        <taxon>Micrococcales</taxon>
        <taxon>Microbacteriaceae</taxon>
        <taxon>Plantibacter</taxon>
    </lineage>
</organism>
<keyword evidence="5 6" id="KW-0472">Membrane</keyword>
<dbReference type="RefSeq" id="WP_085510993.1">
    <property type="nucleotide sequence ID" value="NZ_FXAP01000001.1"/>
</dbReference>
<evidence type="ECO:0000313" key="8">
    <source>
        <dbReference type="EMBL" id="ROR82030.1"/>
    </source>
</evidence>
<evidence type="ECO:0000256" key="3">
    <source>
        <dbReference type="ARBA" id="ARBA00022692"/>
    </source>
</evidence>
<protein>
    <submittedName>
        <fullName evidence="8">Integral membrane protein</fullName>
    </submittedName>
</protein>
<dbReference type="Proteomes" id="UP000266915">
    <property type="component" value="Unassembled WGS sequence"/>
</dbReference>
<evidence type="ECO:0000256" key="6">
    <source>
        <dbReference type="SAM" id="Phobius"/>
    </source>
</evidence>
<evidence type="ECO:0000256" key="1">
    <source>
        <dbReference type="ARBA" id="ARBA00004651"/>
    </source>
</evidence>
<dbReference type="AlphaFoldDB" id="A0A3N2C3L6"/>
<feature type="transmembrane region" description="Helical" evidence="6">
    <location>
        <begin position="42"/>
        <end position="61"/>
    </location>
</feature>
<dbReference type="InterPro" id="IPR023845">
    <property type="entry name" value="DUF3817_TM"/>
</dbReference>
<dbReference type="EMBL" id="RKHL01000001">
    <property type="protein sequence ID" value="ROR82030.1"/>
    <property type="molecule type" value="Genomic_DNA"/>
</dbReference>
<dbReference type="PANTHER" id="PTHR40077:SF1">
    <property type="entry name" value="MEMBRANE PROTEIN"/>
    <property type="match status" value="1"/>
</dbReference>
<feature type="transmembrane region" description="Helical" evidence="6">
    <location>
        <begin position="67"/>
        <end position="86"/>
    </location>
</feature>
<dbReference type="NCBIfam" id="TIGR03954">
    <property type="entry name" value="integ_memb_HG"/>
    <property type="match status" value="1"/>
</dbReference>
<feature type="domain" description="DUF3817" evidence="7">
    <location>
        <begin position="5"/>
        <end position="92"/>
    </location>
</feature>
<feature type="transmembrane region" description="Helical" evidence="6">
    <location>
        <begin position="126"/>
        <end position="147"/>
    </location>
</feature>
<comment type="caution">
    <text evidence="8">The sequence shown here is derived from an EMBL/GenBank/DDBJ whole genome shotgun (WGS) entry which is preliminary data.</text>
</comment>
<evidence type="ECO:0000256" key="2">
    <source>
        <dbReference type="ARBA" id="ARBA00022475"/>
    </source>
</evidence>
<keyword evidence="9" id="KW-1185">Reference proteome</keyword>
<accession>A0A3N2C3L6</accession>
<dbReference type="GO" id="GO:0005886">
    <property type="term" value="C:plasma membrane"/>
    <property type="evidence" value="ECO:0007669"/>
    <property type="project" value="UniProtKB-SubCell"/>
</dbReference>
<keyword evidence="3 6" id="KW-0812">Transmembrane</keyword>
<keyword evidence="4 6" id="KW-1133">Transmembrane helix</keyword>
<evidence type="ECO:0000256" key="5">
    <source>
        <dbReference type="ARBA" id="ARBA00023136"/>
    </source>
</evidence>
<sequence>MSPRRLFRLIAIAEAITWTLLIIGMILKYVTKTTDVGVSIGGALHGFVFLVYGATVLLIGINQRWPIGTILVGLVSAVVPYATIPFDFWADRTGRLDGAWRRDAGADPRDQRVLDRLTRWLVRHPILLVVVGGLVVVAVFTALLVVGPPVPKG</sequence>
<comment type="subcellular location">
    <subcellularLocation>
        <location evidence="1">Cell membrane</location>
        <topology evidence="1">Multi-pass membrane protein</topology>
    </subcellularLocation>
</comment>
<evidence type="ECO:0000313" key="9">
    <source>
        <dbReference type="Proteomes" id="UP000266915"/>
    </source>
</evidence>
<dbReference type="PANTHER" id="PTHR40077">
    <property type="entry name" value="MEMBRANE PROTEIN-RELATED"/>
    <property type="match status" value="1"/>
</dbReference>
<reference evidence="8 9" key="1">
    <citation type="submission" date="2018-11" db="EMBL/GenBank/DDBJ databases">
        <title>Sequencing the genomes of 1000 actinobacteria strains.</title>
        <authorList>
            <person name="Klenk H.-P."/>
        </authorList>
    </citation>
    <scope>NUCLEOTIDE SEQUENCE [LARGE SCALE GENOMIC DNA]</scope>
    <source>
        <strain evidence="8 9">DSM 14012</strain>
    </source>
</reference>
<evidence type="ECO:0000256" key="4">
    <source>
        <dbReference type="ARBA" id="ARBA00022989"/>
    </source>
</evidence>
<dbReference type="Pfam" id="PF12823">
    <property type="entry name" value="DUF3817"/>
    <property type="match status" value="1"/>
</dbReference>
<name>A0A3N2C3L6_9MICO</name>
<proteinExistence type="predicted"/>